<protein>
    <submittedName>
        <fullName evidence="1">Uncharacterized protein</fullName>
    </submittedName>
</protein>
<evidence type="ECO:0000313" key="2">
    <source>
        <dbReference type="Proteomes" id="UP000736373"/>
    </source>
</evidence>
<proteinExistence type="predicted"/>
<name>A0ABR7Q0E3_9BURK</name>
<organism evidence="1 2">
    <name type="scientific">Paraburkholderia podalyriae</name>
    <dbReference type="NCBI Taxonomy" id="1938811"/>
    <lineage>
        <taxon>Bacteria</taxon>
        <taxon>Pseudomonadati</taxon>
        <taxon>Pseudomonadota</taxon>
        <taxon>Betaproteobacteria</taxon>
        <taxon>Burkholderiales</taxon>
        <taxon>Burkholderiaceae</taxon>
        <taxon>Paraburkholderia</taxon>
    </lineage>
</organism>
<keyword evidence="2" id="KW-1185">Reference proteome</keyword>
<reference evidence="1 2" key="1">
    <citation type="submission" date="2019-09" db="EMBL/GenBank/DDBJ databases">
        <title>Paraburkholderia podalyriae sp. nov., A South African Podalyria-associated rhizobium.</title>
        <authorList>
            <person name="Mavima L."/>
            <person name="Beukes C.W."/>
            <person name="Palmer M."/>
            <person name="De Meyer S.E."/>
            <person name="James E.K."/>
            <person name="Maluk M."/>
            <person name="Avontuur J.R."/>
            <person name="Chan W.Y."/>
            <person name="Venter S.N."/>
            <person name="Steenkamp E.T."/>
        </authorList>
    </citation>
    <scope>NUCLEOTIDE SEQUENCE [LARGE SCALE GENOMIC DNA]</scope>
    <source>
        <strain evidence="1 2">WC7.3b</strain>
    </source>
</reference>
<dbReference type="EMBL" id="VZQQ01000073">
    <property type="protein sequence ID" value="MBC8751926.1"/>
    <property type="molecule type" value="Genomic_DNA"/>
</dbReference>
<comment type="caution">
    <text evidence="1">The sequence shown here is derived from an EMBL/GenBank/DDBJ whole genome shotgun (WGS) entry which is preliminary data.</text>
</comment>
<gene>
    <name evidence="1" type="ORF">F6X42_37310</name>
</gene>
<sequence>MIGQQKSLRRVVESWLGTHDAEHLRVTRSSHTRRKLCRYVLVEAAHQEGTLAIVFFRHADGSWCVFPPAPRRPVMGGAV</sequence>
<evidence type="ECO:0000313" key="1">
    <source>
        <dbReference type="EMBL" id="MBC8751926.1"/>
    </source>
</evidence>
<accession>A0ABR7Q0E3</accession>
<dbReference type="Proteomes" id="UP000736373">
    <property type="component" value="Unassembled WGS sequence"/>
</dbReference>